<dbReference type="PANTHER" id="PTHR33361:SF2">
    <property type="entry name" value="DUF885 DOMAIN-CONTAINING PROTEIN"/>
    <property type="match status" value="1"/>
</dbReference>
<dbReference type="PANTHER" id="PTHR33361">
    <property type="entry name" value="GLR0591 PROTEIN"/>
    <property type="match status" value="1"/>
</dbReference>
<dbReference type="InterPro" id="IPR010281">
    <property type="entry name" value="DUF885"/>
</dbReference>
<organism evidence="1 2">
    <name type="scientific">Kibdelosporangium persicum</name>
    <dbReference type="NCBI Taxonomy" id="2698649"/>
    <lineage>
        <taxon>Bacteria</taxon>
        <taxon>Bacillati</taxon>
        <taxon>Actinomycetota</taxon>
        <taxon>Actinomycetes</taxon>
        <taxon>Pseudonocardiales</taxon>
        <taxon>Pseudonocardiaceae</taxon>
        <taxon>Kibdelosporangium</taxon>
    </lineage>
</organism>
<name>A0ABX2F5Z5_9PSEU</name>
<reference evidence="1 2" key="1">
    <citation type="submission" date="2020-01" db="EMBL/GenBank/DDBJ databases">
        <title>Kibdelosporangium persica a novel Actinomycetes from a hot desert in Iran.</title>
        <authorList>
            <person name="Safaei N."/>
            <person name="Zaburannyi N."/>
            <person name="Mueller R."/>
            <person name="Wink J."/>
        </authorList>
    </citation>
    <scope>NUCLEOTIDE SEQUENCE [LARGE SCALE GENOMIC DNA]</scope>
    <source>
        <strain evidence="1 2">4NS15</strain>
    </source>
</reference>
<comment type="caution">
    <text evidence="1">The sequence shown here is derived from an EMBL/GenBank/DDBJ whole genome shotgun (WGS) entry which is preliminary data.</text>
</comment>
<dbReference type="RefSeq" id="WP_312872765.1">
    <property type="nucleotide sequence ID" value="NZ_CBCSGW010000063.1"/>
</dbReference>
<protein>
    <submittedName>
        <fullName evidence="1">DUF885 domain-containing protein</fullName>
    </submittedName>
</protein>
<dbReference type="EMBL" id="JAAATY010000011">
    <property type="protein sequence ID" value="NRN66769.1"/>
    <property type="molecule type" value="Genomic_DNA"/>
</dbReference>
<proteinExistence type="predicted"/>
<evidence type="ECO:0000313" key="1">
    <source>
        <dbReference type="EMBL" id="NRN66769.1"/>
    </source>
</evidence>
<accession>A0ABX2F5Z5</accession>
<sequence length="543" mass="59701">MTQTEKLADEVLELLIEQDPLGEMIQGLPGVDSRLSDLDEAAEASLRSRALDAARRARALETDDWGTRAVAIDQAEAIVARIDAKLVETEVADLMVSPIARLHSMLPMVRPKDAEAERDYFTRLATIPEYLAKAAQRHRTGIAAGRTPVASRAAYALTHLDNYLAHPESDPLRQVPVTDTAERDRLIDELVRPAFAKYRTAIAEDVAPHGRPDDKPGLCWLPDGEATYASLARVHTTTDRTAEDLHQTGLALIEALAEEYAEIGGRAFGVRTVAEVHHRLRTDPALKWTSAEELLAGARAAMDRAEAAAPRWFGLLPSQACVLERSPAASEEHEAGAYYHPPALDGSRPGIYYANTYRATERDRYISEATAFHEAVPGHHFQCTIAQELTLPMLRRCAAINAYAEGWGLYCERLADEMGLYSDDVARLGMLAMDSVRAARLVVDTGLHAFGWSRQRVVDYLRDNTVMSDVEIQSETDRYIGMPGQALSYMVGRLEIQRLRARAADELGAAFDIKAFHDLVLGSGPLPMAALDQAVAEWTKAAA</sequence>
<keyword evidence="2" id="KW-1185">Reference proteome</keyword>
<dbReference type="Pfam" id="PF05960">
    <property type="entry name" value="DUF885"/>
    <property type="match status" value="1"/>
</dbReference>
<gene>
    <name evidence="1" type="ORF">GC106_39970</name>
</gene>
<dbReference type="Proteomes" id="UP000763557">
    <property type="component" value="Unassembled WGS sequence"/>
</dbReference>
<evidence type="ECO:0000313" key="2">
    <source>
        <dbReference type="Proteomes" id="UP000763557"/>
    </source>
</evidence>